<dbReference type="GeneID" id="87931988"/>
<proteinExistence type="predicted"/>
<dbReference type="Proteomes" id="UP001326199">
    <property type="component" value="Unassembled WGS sequence"/>
</dbReference>
<gene>
    <name evidence="1" type="ORF">QC763_400303</name>
</gene>
<reference evidence="1 2" key="1">
    <citation type="journal article" date="2023" name="bioRxiv">
        <title>High-quality genome assemblies of four members of thePodospora anserinaspecies complex.</title>
        <authorList>
            <person name="Ament-Velasquez S.L."/>
            <person name="Vogan A.A."/>
            <person name="Wallerman O."/>
            <person name="Hartmann F."/>
            <person name="Gautier V."/>
            <person name="Silar P."/>
            <person name="Giraud T."/>
            <person name="Johannesson H."/>
        </authorList>
    </citation>
    <scope>NUCLEOTIDE SEQUENCE [LARGE SCALE GENOMIC DNA]</scope>
    <source>
        <strain evidence="1 2">CBS 411.78</strain>
    </source>
</reference>
<name>A0ABR0HB17_9PEZI</name>
<sequence length="116" mass="12852">MAQQECHDFEMPPPGRYVQRGVCTSNPLARLDHLGFPLAIAFAEFDTLPKALPVVLHVSVVVLVVSRGQMIGVGPREVRTFVTKDDALGWHENIKLNAPRSDISCITRRDTSCIAR</sequence>
<evidence type="ECO:0000313" key="2">
    <source>
        <dbReference type="Proteomes" id="UP001326199"/>
    </source>
</evidence>
<accession>A0ABR0HB17</accession>
<protein>
    <submittedName>
        <fullName evidence="1">Uncharacterized protein</fullName>
    </submittedName>
</protein>
<organism evidence="1 2">
    <name type="scientific">Podospora pseudopauciseta</name>
    <dbReference type="NCBI Taxonomy" id="2093780"/>
    <lineage>
        <taxon>Eukaryota</taxon>
        <taxon>Fungi</taxon>
        <taxon>Dikarya</taxon>
        <taxon>Ascomycota</taxon>
        <taxon>Pezizomycotina</taxon>
        <taxon>Sordariomycetes</taxon>
        <taxon>Sordariomycetidae</taxon>
        <taxon>Sordariales</taxon>
        <taxon>Podosporaceae</taxon>
        <taxon>Podospora</taxon>
    </lineage>
</organism>
<dbReference type="RefSeq" id="XP_062765211.1">
    <property type="nucleotide sequence ID" value="XM_062911645.1"/>
</dbReference>
<dbReference type="EMBL" id="JAFFHB010000005">
    <property type="protein sequence ID" value="KAK4665245.1"/>
    <property type="molecule type" value="Genomic_DNA"/>
</dbReference>
<evidence type="ECO:0000313" key="1">
    <source>
        <dbReference type="EMBL" id="KAK4665245.1"/>
    </source>
</evidence>
<comment type="caution">
    <text evidence="1">The sequence shown here is derived from an EMBL/GenBank/DDBJ whole genome shotgun (WGS) entry which is preliminary data.</text>
</comment>
<keyword evidence="2" id="KW-1185">Reference proteome</keyword>